<dbReference type="Gene3D" id="3.40.50.1820">
    <property type="entry name" value="alpha/beta hydrolase"/>
    <property type="match status" value="1"/>
</dbReference>
<evidence type="ECO:0000313" key="2">
    <source>
        <dbReference type="EMBL" id="OBZ84836.1"/>
    </source>
</evidence>
<name>A0A1C7N864_9FUNG</name>
<dbReference type="GO" id="GO:0016787">
    <property type="term" value="F:hydrolase activity"/>
    <property type="evidence" value="ECO:0007669"/>
    <property type="project" value="InterPro"/>
</dbReference>
<dbReference type="PANTHER" id="PTHR47668:SF1">
    <property type="entry name" value="DIENELACTONE HYDROLASE DOMAIN-CONTAINING PROTEIN-RELATED"/>
    <property type="match status" value="1"/>
</dbReference>
<organism evidence="2 3">
    <name type="scientific">Choanephora cucurbitarum</name>
    <dbReference type="NCBI Taxonomy" id="101091"/>
    <lineage>
        <taxon>Eukaryota</taxon>
        <taxon>Fungi</taxon>
        <taxon>Fungi incertae sedis</taxon>
        <taxon>Mucoromycota</taxon>
        <taxon>Mucoromycotina</taxon>
        <taxon>Mucoromycetes</taxon>
        <taxon>Mucorales</taxon>
        <taxon>Mucorineae</taxon>
        <taxon>Choanephoraceae</taxon>
        <taxon>Choanephoroideae</taxon>
        <taxon>Choanephora</taxon>
    </lineage>
</organism>
<dbReference type="Proteomes" id="UP000093000">
    <property type="component" value="Unassembled WGS sequence"/>
</dbReference>
<feature type="domain" description="Dienelactone hydrolase" evidence="1">
    <location>
        <begin position="30"/>
        <end position="238"/>
    </location>
</feature>
<gene>
    <name evidence="2" type="ORF">A0J61_07106</name>
</gene>
<evidence type="ECO:0000313" key="3">
    <source>
        <dbReference type="Proteomes" id="UP000093000"/>
    </source>
</evidence>
<dbReference type="AlphaFoldDB" id="A0A1C7N864"/>
<dbReference type="EMBL" id="LUGH01000463">
    <property type="protein sequence ID" value="OBZ84836.1"/>
    <property type="molecule type" value="Genomic_DNA"/>
</dbReference>
<proteinExistence type="predicted"/>
<dbReference type="InterPro" id="IPR029058">
    <property type="entry name" value="AB_hydrolase_fold"/>
</dbReference>
<dbReference type="SUPFAM" id="SSF53474">
    <property type="entry name" value="alpha/beta-Hydrolases"/>
    <property type="match status" value="1"/>
</dbReference>
<dbReference type="PANTHER" id="PTHR47668">
    <property type="entry name" value="DIENELACTONE HYDROLASE FAMILY PROTEIN (AFU_ORTHOLOGUE AFUA_6G01940)"/>
    <property type="match status" value="1"/>
</dbReference>
<dbReference type="FunCoup" id="A0A1C7N864">
    <property type="interactions" value="23"/>
</dbReference>
<sequence length="243" mass="27045">MSYSKACCKLPSVESNYSPVGTIETVDDLKVYTVGPKDAKKAVVVVYDIFGLHPNTKQFCDILAKNCGWKVVMPDFLRGDYWSFERGGMDALVAWIEKVGSIENVTPDVNRVQEQLKKDGVEAATLVGFCWGAKISVHLTSTHPFFVGASLIHPSFVDVKDAEAAQAPILALPSKDEPDMTEYMEVLSKKPFASLCKHVRFDDQPHGFCAARGNFEDETNVKRATEAIQLTVDFFHQCFNQKQ</sequence>
<protein>
    <recommendedName>
        <fullName evidence="1">Dienelactone hydrolase domain-containing protein</fullName>
    </recommendedName>
</protein>
<dbReference type="STRING" id="101091.A0A1C7N864"/>
<keyword evidence="3" id="KW-1185">Reference proteome</keyword>
<dbReference type="InterPro" id="IPR002925">
    <property type="entry name" value="Dienelactn_hydro"/>
</dbReference>
<comment type="caution">
    <text evidence="2">The sequence shown here is derived from an EMBL/GenBank/DDBJ whole genome shotgun (WGS) entry which is preliminary data.</text>
</comment>
<reference evidence="2 3" key="1">
    <citation type="submission" date="2016-03" db="EMBL/GenBank/DDBJ databases">
        <title>Choanephora cucurbitarum.</title>
        <authorList>
            <person name="Min B."/>
            <person name="Park H."/>
            <person name="Park J.-H."/>
            <person name="Shin H.-D."/>
            <person name="Choi I.-G."/>
        </authorList>
    </citation>
    <scope>NUCLEOTIDE SEQUENCE [LARGE SCALE GENOMIC DNA]</scope>
    <source>
        <strain evidence="2 3">KUS-F28377</strain>
    </source>
</reference>
<evidence type="ECO:0000259" key="1">
    <source>
        <dbReference type="Pfam" id="PF01738"/>
    </source>
</evidence>
<dbReference type="OrthoDB" id="17560at2759"/>
<dbReference type="InParanoid" id="A0A1C7N864"/>
<accession>A0A1C7N864</accession>
<dbReference type="Pfam" id="PF01738">
    <property type="entry name" value="DLH"/>
    <property type="match status" value="1"/>
</dbReference>